<dbReference type="InterPro" id="IPR050194">
    <property type="entry name" value="Glycosyltransferase_grp1"/>
</dbReference>
<dbReference type="OrthoDB" id="5490290at2"/>
<dbReference type="RefSeq" id="WP_139938809.1">
    <property type="nucleotide sequence ID" value="NZ_JBHSYP010000003.1"/>
</dbReference>
<dbReference type="InterPro" id="IPR001296">
    <property type="entry name" value="Glyco_trans_1"/>
</dbReference>
<proteinExistence type="predicted"/>
<name>A0A501PLZ8_9PROT</name>
<gene>
    <name evidence="3" type="ORF">FIV46_04380</name>
</gene>
<keyword evidence="4" id="KW-1185">Reference proteome</keyword>
<dbReference type="EMBL" id="VFIY01000005">
    <property type="protein sequence ID" value="TPD61453.1"/>
    <property type="molecule type" value="Genomic_DNA"/>
</dbReference>
<dbReference type="PANTHER" id="PTHR45947">
    <property type="entry name" value="SULFOQUINOVOSYL TRANSFERASE SQD2"/>
    <property type="match status" value="1"/>
</dbReference>
<protein>
    <submittedName>
        <fullName evidence="3">Glycosyltransferase family 1 protein</fullName>
    </submittedName>
</protein>
<evidence type="ECO:0000313" key="4">
    <source>
        <dbReference type="Proteomes" id="UP000319148"/>
    </source>
</evidence>
<dbReference type="Gene3D" id="3.40.50.2000">
    <property type="entry name" value="Glycogen Phosphorylase B"/>
    <property type="match status" value="2"/>
</dbReference>
<evidence type="ECO:0000313" key="3">
    <source>
        <dbReference type="EMBL" id="TPD61453.1"/>
    </source>
</evidence>
<feature type="domain" description="Glycosyl transferase family 1" evidence="1">
    <location>
        <begin position="210"/>
        <end position="369"/>
    </location>
</feature>
<comment type="caution">
    <text evidence="3">The sequence shown here is derived from an EMBL/GenBank/DDBJ whole genome shotgun (WGS) entry which is preliminary data.</text>
</comment>
<evidence type="ECO:0000259" key="1">
    <source>
        <dbReference type="Pfam" id="PF00534"/>
    </source>
</evidence>
<dbReference type="CDD" id="cd03814">
    <property type="entry name" value="GT4-like"/>
    <property type="match status" value="1"/>
</dbReference>
<dbReference type="Pfam" id="PF00534">
    <property type="entry name" value="Glycos_transf_1"/>
    <property type="match status" value="1"/>
</dbReference>
<evidence type="ECO:0000259" key="2">
    <source>
        <dbReference type="Pfam" id="PF13439"/>
    </source>
</evidence>
<dbReference type="Proteomes" id="UP000319148">
    <property type="component" value="Unassembled WGS sequence"/>
</dbReference>
<organism evidence="3 4">
    <name type="scientific">Emcibacter nanhaiensis</name>
    <dbReference type="NCBI Taxonomy" id="1505037"/>
    <lineage>
        <taxon>Bacteria</taxon>
        <taxon>Pseudomonadati</taxon>
        <taxon>Pseudomonadota</taxon>
        <taxon>Alphaproteobacteria</taxon>
        <taxon>Emcibacterales</taxon>
        <taxon>Emcibacteraceae</taxon>
        <taxon>Emcibacter</taxon>
    </lineage>
</organism>
<accession>A0A501PLZ8</accession>
<dbReference type="PANTHER" id="PTHR45947:SF3">
    <property type="entry name" value="SULFOQUINOVOSYL TRANSFERASE SQD2"/>
    <property type="match status" value="1"/>
</dbReference>
<dbReference type="AlphaFoldDB" id="A0A501PLZ8"/>
<dbReference type="InterPro" id="IPR028098">
    <property type="entry name" value="Glyco_trans_4-like_N"/>
</dbReference>
<feature type="domain" description="Glycosyltransferase subfamily 4-like N-terminal" evidence="2">
    <location>
        <begin position="35"/>
        <end position="200"/>
    </location>
</feature>
<sequence length="419" mass="47345">MKQVYQEYLSQDNGQNRRRRKVALFSGNYNYIKDGAALALNRLVAYLERKGFEVLVFSPTTDTPAIRDYAGTVVSVPSIPVPGRGEYRIGLGLTRSVRERLDDFDPDIIHLSAPDYLGYSAQKYGLENGLPVVASFHTRYETYLRYYGLGWAEKYLLKYLRYFYQRCDHVYVPTESVAEILRGTDLARDIRIWSRGVETNLFTPERRDLNWRQSLGIQNNEIVISFVGRLVLEKGLDVLADFSRRLERRGLAHRILVVGDGPARGKLEKMLPEAIFTGFLHKEELARAYASSDIFFNPSVTEAFGNVTLEAMACGVPTICADASGSRCLVKHEETGFLVDPADREGYVDAAEQLISSANLRTVMRLAARVNALRHDWENVMRVLLGHYIEILDLPEETREQVIPAIPIAADPLPGHLPS</sequence>
<dbReference type="SUPFAM" id="SSF53756">
    <property type="entry name" value="UDP-Glycosyltransferase/glycogen phosphorylase"/>
    <property type="match status" value="1"/>
</dbReference>
<reference evidence="4" key="1">
    <citation type="submission" date="2019-06" db="EMBL/GenBank/DDBJ databases">
        <title>The complete genome of Emcibacter congregatus ZYLT.</title>
        <authorList>
            <person name="Zhao Z."/>
        </authorList>
    </citation>
    <scope>NUCLEOTIDE SEQUENCE [LARGE SCALE GENOMIC DNA]</scope>
    <source>
        <strain evidence="4">MCCC 1A06723</strain>
    </source>
</reference>
<keyword evidence="3" id="KW-0808">Transferase</keyword>
<dbReference type="GO" id="GO:0016757">
    <property type="term" value="F:glycosyltransferase activity"/>
    <property type="evidence" value="ECO:0007669"/>
    <property type="project" value="InterPro"/>
</dbReference>
<dbReference type="Pfam" id="PF13439">
    <property type="entry name" value="Glyco_transf_4"/>
    <property type="match status" value="1"/>
</dbReference>